<evidence type="ECO:0000313" key="8">
    <source>
        <dbReference type="EMBL" id="KAK3294479.1"/>
    </source>
</evidence>
<keyword evidence="9" id="KW-1185">Reference proteome</keyword>
<gene>
    <name evidence="8" type="ORF">B0H64DRAFT_188539</name>
</gene>
<feature type="compositionally biased region" description="Low complexity" evidence="5">
    <location>
        <begin position="303"/>
        <end position="319"/>
    </location>
</feature>
<proteinExistence type="predicted"/>
<dbReference type="Proteomes" id="UP001278766">
    <property type="component" value="Unassembled WGS sequence"/>
</dbReference>
<comment type="caution">
    <text evidence="8">The sequence shown here is derived from an EMBL/GenBank/DDBJ whole genome shotgun (WGS) entry which is preliminary data.</text>
</comment>
<name>A0AAE0HDW4_9PEZI</name>
<evidence type="ECO:0000256" key="6">
    <source>
        <dbReference type="SAM" id="Phobius"/>
    </source>
</evidence>
<evidence type="ECO:0000256" key="7">
    <source>
        <dbReference type="SAM" id="SignalP"/>
    </source>
</evidence>
<evidence type="ECO:0000313" key="9">
    <source>
        <dbReference type="Proteomes" id="UP001278766"/>
    </source>
</evidence>
<protein>
    <recommendedName>
        <fullName evidence="10">Mid2 domain-containing protein</fullName>
    </recommendedName>
</protein>
<reference evidence="8" key="1">
    <citation type="journal article" date="2023" name="Mol. Phylogenet. Evol.">
        <title>Genome-scale phylogeny and comparative genomics of the fungal order Sordariales.</title>
        <authorList>
            <person name="Hensen N."/>
            <person name="Bonometti L."/>
            <person name="Westerberg I."/>
            <person name="Brannstrom I.O."/>
            <person name="Guillou S."/>
            <person name="Cros-Aarteil S."/>
            <person name="Calhoun S."/>
            <person name="Haridas S."/>
            <person name="Kuo A."/>
            <person name="Mondo S."/>
            <person name="Pangilinan J."/>
            <person name="Riley R."/>
            <person name="LaButti K."/>
            <person name="Andreopoulos B."/>
            <person name="Lipzen A."/>
            <person name="Chen C."/>
            <person name="Yan M."/>
            <person name="Daum C."/>
            <person name="Ng V."/>
            <person name="Clum A."/>
            <person name="Steindorff A."/>
            <person name="Ohm R.A."/>
            <person name="Martin F."/>
            <person name="Silar P."/>
            <person name="Natvig D.O."/>
            <person name="Lalanne C."/>
            <person name="Gautier V."/>
            <person name="Ament-Velasquez S.L."/>
            <person name="Kruys A."/>
            <person name="Hutchinson M.I."/>
            <person name="Powell A.J."/>
            <person name="Barry K."/>
            <person name="Miller A.N."/>
            <person name="Grigoriev I.V."/>
            <person name="Debuchy R."/>
            <person name="Gladieux P."/>
            <person name="Hiltunen Thoren M."/>
            <person name="Johannesson H."/>
        </authorList>
    </citation>
    <scope>NUCLEOTIDE SEQUENCE</scope>
    <source>
        <strain evidence="8">CBS 168.71</strain>
    </source>
</reference>
<dbReference type="GO" id="GO:0071944">
    <property type="term" value="C:cell periphery"/>
    <property type="evidence" value="ECO:0007669"/>
    <property type="project" value="UniProtKB-ARBA"/>
</dbReference>
<sequence>MAPAMGAWILTLALATSWYWPGAEAACYYPSGRLSPNDTPCRDDTPHATCCGQGYACLSNGMCQATGEELAQSGASEFVRGACTDETWRSSSCPLFCIEKDVDFLDGGNGVAKCENTDDDLYFCINSRSAEEASCEENRKLLFFAGTPSAITTIGVEPTTSSTTSASSSETSDSSSSTTSEPDSSTSQDSSTSTPPRQSETASGSDTQDEGSSGSTNLGPIIGGAVGGTVVLALIVLGGWFLARKRRAISGSNSQAGYGHGNDHGNAMSVGVPSSYQPPGEQKLAFGDTQVYQDVYHDETYQAQVPPSAVPPSAWSSEAQNTPYGAYELGSHEARPPPSRPPMELSVDRPLELPTGHR</sequence>
<dbReference type="EMBL" id="JAUEPN010000005">
    <property type="protein sequence ID" value="KAK3294479.1"/>
    <property type="molecule type" value="Genomic_DNA"/>
</dbReference>
<organism evidence="8 9">
    <name type="scientific">Chaetomium fimeti</name>
    <dbReference type="NCBI Taxonomy" id="1854472"/>
    <lineage>
        <taxon>Eukaryota</taxon>
        <taxon>Fungi</taxon>
        <taxon>Dikarya</taxon>
        <taxon>Ascomycota</taxon>
        <taxon>Pezizomycotina</taxon>
        <taxon>Sordariomycetes</taxon>
        <taxon>Sordariomycetidae</taxon>
        <taxon>Sordariales</taxon>
        <taxon>Chaetomiaceae</taxon>
        <taxon>Chaetomium</taxon>
    </lineage>
</organism>
<dbReference type="PANTHER" id="PTHR15549">
    <property type="entry name" value="PAIRED IMMUNOGLOBULIN-LIKE TYPE 2 RECEPTOR"/>
    <property type="match status" value="1"/>
</dbReference>
<dbReference type="GO" id="GO:0016020">
    <property type="term" value="C:membrane"/>
    <property type="evidence" value="ECO:0007669"/>
    <property type="project" value="UniProtKB-SubCell"/>
</dbReference>
<evidence type="ECO:0000256" key="2">
    <source>
        <dbReference type="ARBA" id="ARBA00022692"/>
    </source>
</evidence>
<keyword evidence="2 6" id="KW-0812">Transmembrane</keyword>
<evidence type="ECO:0000256" key="5">
    <source>
        <dbReference type="SAM" id="MobiDB-lite"/>
    </source>
</evidence>
<keyword evidence="4 6" id="KW-0472">Membrane</keyword>
<reference evidence="8" key="2">
    <citation type="submission" date="2023-06" db="EMBL/GenBank/DDBJ databases">
        <authorList>
            <consortium name="Lawrence Berkeley National Laboratory"/>
            <person name="Haridas S."/>
            <person name="Hensen N."/>
            <person name="Bonometti L."/>
            <person name="Westerberg I."/>
            <person name="Brannstrom I.O."/>
            <person name="Guillou S."/>
            <person name="Cros-Aarteil S."/>
            <person name="Calhoun S."/>
            <person name="Kuo A."/>
            <person name="Mondo S."/>
            <person name="Pangilinan J."/>
            <person name="Riley R."/>
            <person name="Labutti K."/>
            <person name="Andreopoulos B."/>
            <person name="Lipzen A."/>
            <person name="Chen C."/>
            <person name="Yanf M."/>
            <person name="Daum C."/>
            <person name="Ng V."/>
            <person name="Clum A."/>
            <person name="Steindorff A."/>
            <person name="Ohm R."/>
            <person name="Martin F."/>
            <person name="Silar P."/>
            <person name="Natvig D."/>
            <person name="Lalanne C."/>
            <person name="Gautier V."/>
            <person name="Ament-Velasquez S.L."/>
            <person name="Kruys A."/>
            <person name="Hutchinson M.I."/>
            <person name="Powell A.J."/>
            <person name="Barry K."/>
            <person name="Miller A.N."/>
            <person name="Grigoriev I.V."/>
            <person name="Debuchy R."/>
            <person name="Gladieux P."/>
            <person name="Thoren M.H."/>
            <person name="Johannesson H."/>
        </authorList>
    </citation>
    <scope>NUCLEOTIDE SEQUENCE</scope>
    <source>
        <strain evidence="8">CBS 168.71</strain>
    </source>
</reference>
<feature type="transmembrane region" description="Helical" evidence="6">
    <location>
        <begin position="221"/>
        <end position="243"/>
    </location>
</feature>
<dbReference type="RefSeq" id="XP_062657993.1">
    <property type="nucleotide sequence ID" value="XM_062799018.1"/>
</dbReference>
<evidence type="ECO:0000256" key="3">
    <source>
        <dbReference type="ARBA" id="ARBA00022989"/>
    </source>
</evidence>
<feature type="chain" id="PRO_5042060247" description="Mid2 domain-containing protein" evidence="7">
    <location>
        <begin position="26"/>
        <end position="358"/>
    </location>
</feature>
<dbReference type="AlphaFoldDB" id="A0AAE0HDW4"/>
<feature type="region of interest" description="Disordered" evidence="5">
    <location>
        <begin position="303"/>
        <end position="358"/>
    </location>
</feature>
<keyword evidence="7" id="KW-0732">Signal</keyword>
<feature type="signal peptide" evidence="7">
    <location>
        <begin position="1"/>
        <end position="25"/>
    </location>
</feature>
<feature type="region of interest" description="Disordered" evidence="5">
    <location>
        <begin position="153"/>
        <end position="216"/>
    </location>
</feature>
<feature type="compositionally biased region" description="Polar residues" evidence="5">
    <location>
        <begin position="196"/>
        <end position="216"/>
    </location>
</feature>
<evidence type="ECO:0000256" key="4">
    <source>
        <dbReference type="ARBA" id="ARBA00023136"/>
    </source>
</evidence>
<dbReference type="GeneID" id="87835966"/>
<dbReference type="InterPro" id="IPR051694">
    <property type="entry name" value="Immunoregulatory_rcpt-like"/>
</dbReference>
<feature type="compositionally biased region" description="Low complexity" evidence="5">
    <location>
        <begin position="157"/>
        <end position="195"/>
    </location>
</feature>
<evidence type="ECO:0008006" key="10">
    <source>
        <dbReference type="Google" id="ProtNLM"/>
    </source>
</evidence>
<comment type="subcellular location">
    <subcellularLocation>
        <location evidence="1">Membrane</location>
        <topology evidence="1">Single-pass membrane protein</topology>
    </subcellularLocation>
</comment>
<keyword evidence="3 6" id="KW-1133">Transmembrane helix</keyword>
<evidence type="ECO:0000256" key="1">
    <source>
        <dbReference type="ARBA" id="ARBA00004167"/>
    </source>
</evidence>
<accession>A0AAE0HDW4</accession>